<evidence type="ECO:0000256" key="10">
    <source>
        <dbReference type="ARBA" id="ARBA00049493"/>
    </source>
</evidence>
<dbReference type="GO" id="GO:0004361">
    <property type="term" value="F:glutaryl-CoA dehydrogenase activity"/>
    <property type="evidence" value="ECO:0007669"/>
    <property type="project" value="UniProtKB-EC"/>
</dbReference>
<name>A0A844M2M0_9GAMM</name>
<dbReference type="PROSITE" id="PS00072">
    <property type="entry name" value="ACYL_COA_DH_1"/>
    <property type="match status" value="1"/>
</dbReference>
<dbReference type="FunFam" id="1.20.140.10:FF:000006">
    <property type="entry name" value="Glutaryl-CoA dehydrogenase, mitochondrial"/>
    <property type="match status" value="1"/>
</dbReference>
<dbReference type="InterPro" id="IPR046373">
    <property type="entry name" value="Acyl-CoA_Oxase/DH_mid-dom_sf"/>
</dbReference>
<evidence type="ECO:0000256" key="4">
    <source>
        <dbReference type="ARBA" id="ARBA00022827"/>
    </source>
</evidence>
<evidence type="ECO:0000256" key="11">
    <source>
        <dbReference type="RuleBase" id="RU362125"/>
    </source>
</evidence>
<evidence type="ECO:0000256" key="8">
    <source>
        <dbReference type="ARBA" id="ARBA00037927"/>
    </source>
</evidence>
<organism evidence="15 16">
    <name type="scientific">Psychrobacter sanguinis</name>
    <dbReference type="NCBI Taxonomy" id="861445"/>
    <lineage>
        <taxon>Bacteria</taxon>
        <taxon>Pseudomonadati</taxon>
        <taxon>Pseudomonadota</taxon>
        <taxon>Gammaproteobacteria</taxon>
        <taxon>Moraxellales</taxon>
        <taxon>Moraxellaceae</taxon>
        <taxon>Psychrobacter</taxon>
    </lineage>
</organism>
<dbReference type="InterPro" id="IPR006089">
    <property type="entry name" value="Acyl-CoA_DH_CS"/>
</dbReference>
<evidence type="ECO:0000313" key="16">
    <source>
        <dbReference type="Proteomes" id="UP000442109"/>
    </source>
</evidence>
<dbReference type="CDD" id="cd01151">
    <property type="entry name" value="GCD"/>
    <property type="match status" value="1"/>
</dbReference>
<dbReference type="EMBL" id="WFKQ01000011">
    <property type="protein sequence ID" value="MUG33191.1"/>
    <property type="molecule type" value="Genomic_DNA"/>
</dbReference>
<comment type="pathway">
    <text evidence="7">Amino-acid metabolism; lysine degradation.</text>
</comment>
<dbReference type="FunFam" id="1.10.540.10:FF:000003">
    <property type="entry name" value="glutaryl-CoA dehydrogenase, mitochondrial"/>
    <property type="match status" value="1"/>
</dbReference>
<dbReference type="InterPro" id="IPR052033">
    <property type="entry name" value="Glutaryl-CoA_DH_mitochondrial"/>
</dbReference>
<keyword evidence="16" id="KW-1185">Reference proteome</keyword>
<comment type="pathway">
    <text evidence="8">Amino-acid metabolism; tryptophan metabolism.</text>
</comment>
<evidence type="ECO:0000256" key="5">
    <source>
        <dbReference type="ARBA" id="ARBA00022946"/>
    </source>
</evidence>
<dbReference type="Pfam" id="PF00441">
    <property type="entry name" value="Acyl-CoA_dh_1"/>
    <property type="match status" value="1"/>
</dbReference>
<dbReference type="Gene3D" id="1.20.140.10">
    <property type="entry name" value="Butyryl-CoA Dehydrogenase, subunit A, domain 3"/>
    <property type="match status" value="1"/>
</dbReference>
<dbReference type="RefSeq" id="WP_110816705.1">
    <property type="nucleotide sequence ID" value="NZ_WFKQ01000011.1"/>
</dbReference>
<evidence type="ECO:0000259" key="12">
    <source>
        <dbReference type="Pfam" id="PF00441"/>
    </source>
</evidence>
<comment type="similarity">
    <text evidence="2 11">Belongs to the acyl-CoA dehydrogenase family.</text>
</comment>
<keyword evidence="3 11" id="KW-0285">Flavoprotein</keyword>
<gene>
    <name evidence="15" type="ORF">GB996_10345</name>
</gene>
<dbReference type="Pfam" id="PF02770">
    <property type="entry name" value="Acyl-CoA_dh_M"/>
    <property type="match status" value="1"/>
</dbReference>
<feature type="domain" description="Acyl-CoA oxidase/dehydrogenase middle" evidence="13">
    <location>
        <begin position="141"/>
        <end position="232"/>
    </location>
</feature>
<evidence type="ECO:0000256" key="1">
    <source>
        <dbReference type="ARBA" id="ARBA00001974"/>
    </source>
</evidence>
<dbReference type="FunFam" id="2.40.110.10:FF:000008">
    <property type="entry name" value="Glutaryl-CoA dehydrogenase, mitochondrial"/>
    <property type="match status" value="1"/>
</dbReference>
<evidence type="ECO:0000313" key="15">
    <source>
        <dbReference type="EMBL" id="MUG33191.1"/>
    </source>
</evidence>
<dbReference type="InterPro" id="IPR037069">
    <property type="entry name" value="AcylCoA_DH/ox_N_sf"/>
</dbReference>
<dbReference type="InterPro" id="IPR036250">
    <property type="entry name" value="AcylCo_DH-like_C"/>
</dbReference>
<evidence type="ECO:0000259" key="14">
    <source>
        <dbReference type="Pfam" id="PF02771"/>
    </source>
</evidence>
<evidence type="ECO:0000259" key="13">
    <source>
        <dbReference type="Pfam" id="PF02770"/>
    </source>
</evidence>
<protein>
    <recommendedName>
        <fullName evidence="9">glutaryl-CoA dehydrogenase (ETF)</fullName>
        <ecNumber evidence="9">1.3.8.6</ecNumber>
    </recommendedName>
</protein>
<proteinExistence type="inferred from homology"/>
<dbReference type="GO" id="GO:0033539">
    <property type="term" value="P:fatty acid beta-oxidation using acyl-CoA dehydrogenase"/>
    <property type="evidence" value="ECO:0007669"/>
    <property type="project" value="TreeGrafter"/>
</dbReference>
<dbReference type="Pfam" id="PF02771">
    <property type="entry name" value="Acyl-CoA_dh_N"/>
    <property type="match status" value="1"/>
</dbReference>
<accession>A0A844M2M0</accession>
<evidence type="ECO:0000256" key="2">
    <source>
        <dbReference type="ARBA" id="ARBA00009347"/>
    </source>
</evidence>
<dbReference type="EC" id="1.3.8.6" evidence="9"/>
<dbReference type="GO" id="GO:0000062">
    <property type="term" value="F:fatty-acyl-CoA binding"/>
    <property type="evidence" value="ECO:0007669"/>
    <property type="project" value="TreeGrafter"/>
</dbReference>
<dbReference type="InterPro" id="IPR006091">
    <property type="entry name" value="Acyl-CoA_Oxase/DH_mid-dom"/>
</dbReference>
<comment type="cofactor">
    <cofactor evidence="1 11">
        <name>FAD</name>
        <dbReference type="ChEBI" id="CHEBI:57692"/>
    </cofactor>
</comment>
<dbReference type="AlphaFoldDB" id="A0A844M2M0"/>
<evidence type="ECO:0000256" key="6">
    <source>
        <dbReference type="ARBA" id="ARBA00023002"/>
    </source>
</evidence>
<dbReference type="SUPFAM" id="SSF56645">
    <property type="entry name" value="Acyl-CoA dehydrogenase NM domain-like"/>
    <property type="match status" value="1"/>
</dbReference>
<sequence>MSSNAHATHRPTFEWSDPFLLHDQLTEEEQMVQRSAHDFCQSELMPGILQANRHENFDRNIMRQMGELGLLGVTIDGYGCAGLSSVAYGVIAKEVEAVDSGYRSAMSVQSSLVMHPIWAYGTEAQKEKYLPKLATGEYVGCFGLTEPDAGSDPGSMKTRAKKVDGGYQLKGSKMWITNSPIADVFVVWAKDDEGEIRGFVLEKGMKGLSAPKIEGKFSLRASITGEIVMDDVFVPEENAFPDIRGLKGPFGCLNKARYGIAWGSMGAAEFCWKAARQYTLDRKQFNRPLAATQLVQLKLADMQTEIALGLQAALRVGRLMDEHNAAPEMISLIKRNNCGKALNIARVARDMHGGNGISDEFHVIRHVMNLEAVNTYEGTHDVHALILGRAQTGIQAFG</sequence>
<dbReference type="InterPro" id="IPR009075">
    <property type="entry name" value="AcylCo_DH/oxidase_C"/>
</dbReference>
<feature type="domain" description="Acyl-CoA dehydrogenase/oxidase N-terminal" evidence="14">
    <location>
        <begin position="26"/>
        <end position="137"/>
    </location>
</feature>
<dbReference type="Gene3D" id="1.10.540.10">
    <property type="entry name" value="Acyl-CoA dehydrogenase/oxidase, N-terminal domain"/>
    <property type="match status" value="1"/>
</dbReference>
<dbReference type="InterPro" id="IPR009100">
    <property type="entry name" value="AcylCoA_DH/oxidase_NM_dom_sf"/>
</dbReference>
<dbReference type="InterPro" id="IPR013786">
    <property type="entry name" value="AcylCoA_DH/ox_N"/>
</dbReference>
<comment type="caution">
    <text evidence="15">The sequence shown here is derived from an EMBL/GenBank/DDBJ whole genome shotgun (WGS) entry which is preliminary data.</text>
</comment>
<reference evidence="15 16" key="1">
    <citation type="journal article" date="2019" name="PLoS ONE">
        <title>Pup mortality in New Zealand sea lions (Phocarctos hookeri) at Enderby Island, Auckland Islands, 2013-18.</title>
        <authorList>
            <person name="Michael S.A."/>
            <person name="Hayman D.T.S."/>
            <person name="Gray R."/>
            <person name="Zhang J."/>
            <person name="Rogers L."/>
            <person name="Roe W.D."/>
        </authorList>
    </citation>
    <scope>NUCLEOTIDE SEQUENCE [LARGE SCALE GENOMIC DNA]</scope>
    <source>
        <strain evidence="15 16">SM868</strain>
    </source>
</reference>
<keyword evidence="6 11" id="KW-0560">Oxidoreductase</keyword>
<feature type="domain" description="Acyl-CoA dehydrogenase/oxidase C-terminal" evidence="12">
    <location>
        <begin position="250"/>
        <end position="390"/>
    </location>
</feature>
<dbReference type="SUPFAM" id="SSF47203">
    <property type="entry name" value="Acyl-CoA dehydrogenase C-terminal domain-like"/>
    <property type="match status" value="1"/>
</dbReference>
<dbReference type="PANTHER" id="PTHR42807">
    <property type="entry name" value="GLUTARYL-COA DEHYDROGENASE, MITOCHONDRIAL"/>
    <property type="match status" value="1"/>
</dbReference>
<dbReference type="Proteomes" id="UP000442109">
    <property type="component" value="Unassembled WGS sequence"/>
</dbReference>
<evidence type="ECO:0000256" key="9">
    <source>
        <dbReference type="ARBA" id="ARBA00039033"/>
    </source>
</evidence>
<evidence type="ECO:0000256" key="7">
    <source>
        <dbReference type="ARBA" id="ARBA00037899"/>
    </source>
</evidence>
<keyword evidence="5" id="KW-0809">Transit peptide</keyword>
<dbReference type="PROSITE" id="PS00073">
    <property type="entry name" value="ACYL_COA_DH_2"/>
    <property type="match status" value="1"/>
</dbReference>
<dbReference type="GO" id="GO:0046949">
    <property type="term" value="P:fatty-acyl-CoA biosynthetic process"/>
    <property type="evidence" value="ECO:0007669"/>
    <property type="project" value="TreeGrafter"/>
</dbReference>
<dbReference type="Gene3D" id="2.40.110.10">
    <property type="entry name" value="Butyryl-CoA Dehydrogenase, subunit A, domain 2"/>
    <property type="match status" value="1"/>
</dbReference>
<keyword evidence="4 11" id="KW-0274">FAD</keyword>
<dbReference type="PANTHER" id="PTHR42807:SF1">
    <property type="entry name" value="GLUTARYL-COA DEHYDROGENASE, MITOCHONDRIAL"/>
    <property type="match status" value="1"/>
</dbReference>
<dbReference type="GO" id="GO:0050660">
    <property type="term" value="F:flavin adenine dinucleotide binding"/>
    <property type="evidence" value="ECO:0007669"/>
    <property type="project" value="InterPro"/>
</dbReference>
<evidence type="ECO:0000256" key="3">
    <source>
        <dbReference type="ARBA" id="ARBA00022630"/>
    </source>
</evidence>
<comment type="catalytic activity">
    <reaction evidence="10">
        <text>glutaryl-CoA + oxidized [electron-transfer flavoprotein] + 2 H(+) = (2E)-butenoyl-CoA + reduced [electron-transfer flavoprotein] + CO2</text>
        <dbReference type="Rhea" id="RHEA:13389"/>
        <dbReference type="Rhea" id="RHEA-COMP:10685"/>
        <dbReference type="Rhea" id="RHEA-COMP:10686"/>
        <dbReference type="ChEBI" id="CHEBI:15378"/>
        <dbReference type="ChEBI" id="CHEBI:16526"/>
        <dbReference type="ChEBI" id="CHEBI:57332"/>
        <dbReference type="ChEBI" id="CHEBI:57378"/>
        <dbReference type="ChEBI" id="CHEBI:57692"/>
        <dbReference type="ChEBI" id="CHEBI:58307"/>
        <dbReference type="EC" id="1.3.8.6"/>
    </reaction>
</comment>
<dbReference type="OrthoDB" id="9770681at2"/>